<feature type="region of interest" description="Disordered" evidence="4">
    <location>
        <begin position="69"/>
        <end position="98"/>
    </location>
</feature>
<feature type="compositionally biased region" description="Low complexity" evidence="4">
    <location>
        <begin position="274"/>
        <end position="285"/>
    </location>
</feature>
<name>A0ABR1QDE2_9PEZI</name>
<dbReference type="InterPro" id="IPR035979">
    <property type="entry name" value="RBD_domain_sf"/>
</dbReference>
<accession>A0ABR1QDE2</accession>
<evidence type="ECO:0000256" key="3">
    <source>
        <dbReference type="PROSITE-ProRule" id="PRU00176"/>
    </source>
</evidence>
<reference evidence="6 7" key="1">
    <citation type="submission" date="2023-01" db="EMBL/GenBank/DDBJ databases">
        <title>Analysis of 21 Apiospora genomes using comparative genomics revels a genus with tremendous synthesis potential of carbohydrate active enzymes and secondary metabolites.</title>
        <authorList>
            <person name="Sorensen T."/>
        </authorList>
    </citation>
    <scope>NUCLEOTIDE SEQUENCE [LARGE SCALE GENOMIC DNA]</scope>
    <source>
        <strain evidence="6 7">CBS 24483</strain>
    </source>
</reference>
<dbReference type="SMART" id="SM00360">
    <property type="entry name" value="RRM"/>
    <property type="match status" value="1"/>
</dbReference>
<sequence>MIDDPVEVGNPRPAMNGHAQGHKSTFSGASTLISHCGCENTGRDDQARDKDHEAEQLCSISKLDPAKDAYEPETDCDGLKRVQPEHQSPPPGSARKHHCSTEYAIGENRRIYIGNLTFSLERSDIAKLLHEKGVYKPDCCCIYVPPPSHRKNPKTTPEHRNRGYCFATFRDSDSANIAMERLNHIEFAGRKIVCRQCLPKGLAYSEFRARVEFAKKGGALGLAVASQEGEEGVPGGVRQQEHDLLHDDQGASYDEDSPSQLPRHHRRQHHYHHPQSSSSSGSATRQQHHERRESPGRPRPKFRNRFHKNRPARQDINWHHHDDGRHMTPEQRIMPEPMFMPKYYQNVYEQPPPAFGPFAGFFSDYERERVAENAAAANNYNGGGGGGVVVEYPYRPPHDSSKADDRTIELLNLPPARGGYPGFKAYIVQVLEGFNVTGVSEPIYQYNPNRPPFPLIRENRGPVASYYYAAYCPEFPHQCPLFYCYVQLSSKGEAVRASEKLNSKDYIHGGDVRKYRANTEWKLHNTD</sequence>
<dbReference type="RefSeq" id="XP_066700049.1">
    <property type="nucleotide sequence ID" value="XM_066843937.1"/>
</dbReference>
<dbReference type="PANTHER" id="PTHR23236">
    <property type="entry name" value="EUKARYOTIC TRANSLATION INITIATION FACTOR 4B/4H"/>
    <property type="match status" value="1"/>
</dbReference>
<dbReference type="InterPro" id="IPR012677">
    <property type="entry name" value="Nucleotide-bd_a/b_plait_sf"/>
</dbReference>
<evidence type="ECO:0000313" key="7">
    <source>
        <dbReference type="Proteomes" id="UP001391051"/>
    </source>
</evidence>
<evidence type="ECO:0000256" key="1">
    <source>
        <dbReference type="ARBA" id="ARBA00022737"/>
    </source>
</evidence>
<keyword evidence="2 3" id="KW-0694">RNA-binding</keyword>
<proteinExistence type="predicted"/>
<dbReference type="EMBL" id="JAQQWE010000005">
    <property type="protein sequence ID" value="KAK7951987.1"/>
    <property type="molecule type" value="Genomic_DNA"/>
</dbReference>
<dbReference type="Pfam" id="PF00076">
    <property type="entry name" value="RRM_1"/>
    <property type="match status" value="1"/>
</dbReference>
<gene>
    <name evidence="6" type="ORF">PG986_007715</name>
</gene>
<evidence type="ECO:0000259" key="5">
    <source>
        <dbReference type="PROSITE" id="PS50102"/>
    </source>
</evidence>
<feature type="region of interest" description="Disordered" evidence="4">
    <location>
        <begin position="1"/>
        <end position="25"/>
    </location>
</feature>
<keyword evidence="1" id="KW-0677">Repeat</keyword>
<dbReference type="PANTHER" id="PTHR23236:SF119">
    <property type="entry name" value="NUCLEAR RNA-BINDING PROTEIN SART-3"/>
    <property type="match status" value="1"/>
</dbReference>
<dbReference type="PROSITE" id="PS50102">
    <property type="entry name" value="RRM"/>
    <property type="match status" value="1"/>
</dbReference>
<feature type="compositionally biased region" description="Basic residues" evidence="4">
    <location>
        <begin position="298"/>
        <end position="311"/>
    </location>
</feature>
<feature type="region of interest" description="Disordered" evidence="4">
    <location>
        <begin position="248"/>
        <end position="329"/>
    </location>
</feature>
<evidence type="ECO:0000313" key="6">
    <source>
        <dbReference type="EMBL" id="KAK7951987.1"/>
    </source>
</evidence>
<comment type="caution">
    <text evidence="6">The sequence shown here is derived from an EMBL/GenBank/DDBJ whole genome shotgun (WGS) entry which is preliminary data.</text>
</comment>
<evidence type="ECO:0000256" key="2">
    <source>
        <dbReference type="ARBA" id="ARBA00022884"/>
    </source>
</evidence>
<feature type="compositionally biased region" description="Basic and acidic residues" evidence="4">
    <location>
        <begin position="312"/>
        <end position="329"/>
    </location>
</feature>
<dbReference type="InterPro" id="IPR000504">
    <property type="entry name" value="RRM_dom"/>
</dbReference>
<feature type="compositionally biased region" description="Basic residues" evidence="4">
    <location>
        <begin position="262"/>
        <end position="273"/>
    </location>
</feature>
<dbReference type="SUPFAM" id="SSF54928">
    <property type="entry name" value="RNA-binding domain, RBD"/>
    <property type="match status" value="1"/>
</dbReference>
<protein>
    <recommendedName>
        <fullName evidence="5">RRM domain-containing protein</fullName>
    </recommendedName>
</protein>
<keyword evidence="7" id="KW-1185">Reference proteome</keyword>
<organism evidence="6 7">
    <name type="scientific">Apiospora aurea</name>
    <dbReference type="NCBI Taxonomy" id="335848"/>
    <lineage>
        <taxon>Eukaryota</taxon>
        <taxon>Fungi</taxon>
        <taxon>Dikarya</taxon>
        <taxon>Ascomycota</taxon>
        <taxon>Pezizomycotina</taxon>
        <taxon>Sordariomycetes</taxon>
        <taxon>Xylariomycetidae</taxon>
        <taxon>Amphisphaeriales</taxon>
        <taxon>Apiosporaceae</taxon>
        <taxon>Apiospora</taxon>
    </lineage>
</organism>
<evidence type="ECO:0000256" key="4">
    <source>
        <dbReference type="SAM" id="MobiDB-lite"/>
    </source>
</evidence>
<dbReference type="Proteomes" id="UP001391051">
    <property type="component" value="Unassembled WGS sequence"/>
</dbReference>
<dbReference type="Gene3D" id="3.30.70.330">
    <property type="match status" value="1"/>
</dbReference>
<feature type="domain" description="RRM" evidence="5">
    <location>
        <begin position="109"/>
        <end position="192"/>
    </location>
</feature>
<dbReference type="GeneID" id="92076999"/>